<dbReference type="AlphaFoldDB" id="B1X2N5"/>
<dbReference type="Proteomes" id="UP000001203">
    <property type="component" value="Chromosome linear"/>
</dbReference>
<dbReference type="HOGENOM" id="CLU_2664956_0_0_3"/>
<gene>
    <name evidence="1" type="ordered locus">cce_5050</name>
</gene>
<dbReference type="STRING" id="43989.cce_5050"/>
<proteinExistence type="predicted"/>
<reference evidence="1 2" key="1">
    <citation type="journal article" date="2008" name="Proc. Natl. Acad. Sci. U.S.A.">
        <title>The genome of Cyanothece 51142, a unicellular diazotrophic cyanobacterium important in the marine nitrogen cycle.</title>
        <authorList>
            <person name="Welsh E.A."/>
            <person name="Liberton M."/>
            <person name="Stoeckel J."/>
            <person name="Loh T."/>
            <person name="Elvitigala T."/>
            <person name="Wang C."/>
            <person name="Wollam A."/>
            <person name="Fulton R.S."/>
            <person name="Clifton S.W."/>
            <person name="Jacobs J.M."/>
            <person name="Aurora R."/>
            <person name="Ghosh B.K."/>
            <person name="Sherman L.A."/>
            <person name="Smith R.D."/>
            <person name="Wilson R.K."/>
            <person name="Pakrasi H.B."/>
        </authorList>
    </citation>
    <scope>NUCLEOTIDE SEQUENCE [LARGE SCALE GENOMIC DNA]</scope>
    <source>
        <strain evidence="2">ATCC 51142 / BH68</strain>
    </source>
</reference>
<evidence type="ECO:0000313" key="1">
    <source>
        <dbReference type="EMBL" id="ACB54396.1"/>
    </source>
</evidence>
<keyword evidence="2" id="KW-1185">Reference proteome</keyword>
<dbReference type="RefSeq" id="WP_009546191.1">
    <property type="nucleotide sequence ID" value="NC_010547.1"/>
</dbReference>
<accession>B1X2N5</accession>
<organism evidence="1 2">
    <name type="scientific">Crocosphaera subtropica (strain ATCC 51142 / BH68)</name>
    <name type="common">Cyanothece sp. (strain ATCC 51142)</name>
    <dbReference type="NCBI Taxonomy" id="43989"/>
    <lineage>
        <taxon>Bacteria</taxon>
        <taxon>Bacillati</taxon>
        <taxon>Cyanobacteriota</taxon>
        <taxon>Cyanophyceae</taxon>
        <taxon>Oscillatoriophycideae</taxon>
        <taxon>Chroococcales</taxon>
        <taxon>Aphanothecaceae</taxon>
        <taxon>Crocosphaera</taxon>
        <taxon>Crocosphaera subtropica</taxon>
    </lineage>
</organism>
<dbReference type="EMBL" id="CP000807">
    <property type="protein sequence ID" value="ACB54396.1"/>
    <property type="molecule type" value="Genomic_DNA"/>
</dbReference>
<protein>
    <submittedName>
        <fullName evidence="1">Uncharacterized protein</fullName>
    </submittedName>
</protein>
<dbReference type="KEGG" id="cyt:cce_5050"/>
<sequence length="75" mass="8227">MDNQDNELKVTSRFSGEVAENLRELKEIGNFQSLNAAVQHIVGTYVSSVVKGIKSSQQNVELSIDSYFLHGGGKN</sequence>
<evidence type="ECO:0000313" key="2">
    <source>
        <dbReference type="Proteomes" id="UP000001203"/>
    </source>
</evidence>
<name>B1X2N5_CROS5</name>